<proteinExistence type="inferred from homology"/>
<evidence type="ECO:0000313" key="9">
    <source>
        <dbReference type="EMBL" id="PWJ36156.1"/>
    </source>
</evidence>
<dbReference type="AlphaFoldDB" id="A0A315Z2X9"/>
<keyword evidence="10" id="KW-1185">Reference proteome</keyword>
<reference evidence="9 10" key="1">
    <citation type="submission" date="2018-03" db="EMBL/GenBank/DDBJ databases">
        <title>Genomic Encyclopedia of Archaeal and Bacterial Type Strains, Phase II (KMG-II): from individual species to whole genera.</title>
        <authorList>
            <person name="Goeker M."/>
        </authorList>
    </citation>
    <scope>NUCLEOTIDE SEQUENCE [LARGE SCALE GENOMIC DNA]</scope>
    <source>
        <strain evidence="9 10">DSM 28229</strain>
    </source>
</reference>
<keyword evidence="4" id="KW-0472">Membrane</keyword>
<sequence length="561" mass="62217">MKLKSIYVGLSLFCAVGATSCSDFLEIDPKDQVTSESFYKTPDDAYKALIGIYEKLRSDYNVTYIPMGLNSGVMSDDMYTGGGGASDMLAWQRMARFESSPATNDVAMQLWSKCFTGIQRANSLIQKYDEIEFKVSEEGIKNNYLGEARFLRAHYYFELARFFENIPLIEEPYIDESWRDAIQATPEELYGFITAEMIASIDLMSEAYDAEGTRLVDEGRLSKYAAMAELAKVYAFYTGYYNTADLPVRSTEENGSKTSFSLDEALAMTQTIITNSGSSLEANYADLFGANGDNSQEVLFEIPFTATGSGDWGDTSLGNMFCQMAGPRGYSSGLLKEGWGFGTPTRSLEAEFEVGDSRKSATIVYAKELLDIQQAEGTAPSLAPNYNYTSMFNMKYTTHSDAFYDVNSALNWGINYHYIRLADVILLAAEFELAKGNVSGATDYVNQVRSRAGLAGVASVDLDAIYHERRVELAFEGHRYFDLLRRGLDYAKSKIDVTNYSLTAPTENGGIYVNSDNQNLTGDLGDPSTFEVNFDLSKKGFLPIPQSEIDLNSNLKQNAGY</sequence>
<evidence type="ECO:0000259" key="8">
    <source>
        <dbReference type="Pfam" id="PF14322"/>
    </source>
</evidence>
<evidence type="ECO:0000256" key="2">
    <source>
        <dbReference type="ARBA" id="ARBA00006275"/>
    </source>
</evidence>
<evidence type="ECO:0000256" key="3">
    <source>
        <dbReference type="ARBA" id="ARBA00022729"/>
    </source>
</evidence>
<dbReference type="InterPro" id="IPR011990">
    <property type="entry name" value="TPR-like_helical_dom_sf"/>
</dbReference>
<evidence type="ECO:0000256" key="6">
    <source>
        <dbReference type="SAM" id="SignalP"/>
    </source>
</evidence>
<feature type="domain" description="SusD-like N-terminal" evidence="8">
    <location>
        <begin position="100"/>
        <end position="234"/>
    </location>
</feature>
<evidence type="ECO:0000256" key="1">
    <source>
        <dbReference type="ARBA" id="ARBA00004442"/>
    </source>
</evidence>
<dbReference type="RefSeq" id="WP_109622621.1">
    <property type="nucleotide sequence ID" value="NZ_QGDO01000009.1"/>
</dbReference>
<evidence type="ECO:0000259" key="7">
    <source>
        <dbReference type="Pfam" id="PF07980"/>
    </source>
</evidence>
<name>A0A315Z2X9_SEDFL</name>
<dbReference type="InterPro" id="IPR033985">
    <property type="entry name" value="SusD-like_N"/>
</dbReference>
<comment type="caution">
    <text evidence="9">The sequence shown here is derived from an EMBL/GenBank/DDBJ whole genome shotgun (WGS) entry which is preliminary data.</text>
</comment>
<keyword evidence="5" id="KW-0998">Cell outer membrane</keyword>
<feature type="domain" description="RagB/SusD" evidence="7">
    <location>
        <begin position="353"/>
        <end position="561"/>
    </location>
</feature>
<feature type="chain" id="PRO_5016308134" evidence="6">
    <location>
        <begin position="21"/>
        <end position="561"/>
    </location>
</feature>
<comment type="similarity">
    <text evidence="2">Belongs to the SusD family.</text>
</comment>
<dbReference type="OrthoDB" id="9792139at2"/>
<dbReference type="SUPFAM" id="SSF48452">
    <property type="entry name" value="TPR-like"/>
    <property type="match status" value="1"/>
</dbReference>
<dbReference type="Proteomes" id="UP000245535">
    <property type="component" value="Unassembled WGS sequence"/>
</dbReference>
<organism evidence="9 10">
    <name type="scientific">Sediminitomix flava</name>
    <dbReference type="NCBI Taxonomy" id="379075"/>
    <lineage>
        <taxon>Bacteria</taxon>
        <taxon>Pseudomonadati</taxon>
        <taxon>Bacteroidota</taxon>
        <taxon>Cytophagia</taxon>
        <taxon>Cytophagales</taxon>
        <taxon>Flammeovirgaceae</taxon>
        <taxon>Sediminitomix</taxon>
    </lineage>
</organism>
<accession>A0A315Z2X9</accession>
<dbReference type="PROSITE" id="PS51257">
    <property type="entry name" value="PROKAR_LIPOPROTEIN"/>
    <property type="match status" value="1"/>
</dbReference>
<gene>
    <name evidence="9" type="ORF">BC781_109175</name>
</gene>
<dbReference type="InterPro" id="IPR012944">
    <property type="entry name" value="SusD_RagB_dom"/>
</dbReference>
<dbReference type="Pfam" id="PF14322">
    <property type="entry name" value="SusD-like_3"/>
    <property type="match status" value="1"/>
</dbReference>
<feature type="signal peptide" evidence="6">
    <location>
        <begin position="1"/>
        <end position="20"/>
    </location>
</feature>
<dbReference type="Pfam" id="PF07980">
    <property type="entry name" value="SusD_RagB"/>
    <property type="match status" value="1"/>
</dbReference>
<evidence type="ECO:0000256" key="5">
    <source>
        <dbReference type="ARBA" id="ARBA00023237"/>
    </source>
</evidence>
<protein>
    <submittedName>
        <fullName evidence="9">Putative outer membrane starch-binding protein</fullName>
    </submittedName>
</protein>
<evidence type="ECO:0000256" key="4">
    <source>
        <dbReference type="ARBA" id="ARBA00023136"/>
    </source>
</evidence>
<dbReference type="GO" id="GO:0009279">
    <property type="term" value="C:cell outer membrane"/>
    <property type="evidence" value="ECO:0007669"/>
    <property type="project" value="UniProtKB-SubCell"/>
</dbReference>
<evidence type="ECO:0000313" key="10">
    <source>
        <dbReference type="Proteomes" id="UP000245535"/>
    </source>
</evidence>
<comment type="subcellular location">
    <subcellularLocation>
        <location evidence="1">Cell outer membrane</location>
    </subcellularLocation>
</comment>
<keyword evidence="3 6" id="KW-0732">Signal</keyword>
<dbReference type="EMBL" id="QGDO01000009">
    <property type="protein sequence ID" value="PWJ36156.1"/>
    <property type="molecule type" value="Genomic_DNA"/>
</dbReference>
<dbReference type="Gene3D" id="1.25.40.390">
    <property type="match status" value="1"/>
</dbReference>
<dbReference type="CDD" id="cd08977">
    <property type="entry name" value="SusD"/>
    <property type="match status" value="1"/>
</dbReference>